<dbReference type="HAMAP" id="MF_01659">
    <property type="entry name" value="MenD"/>
    <property type="match status" value="1"/>
</dbReference>
<dbReference type="Proteomes" id="UP000242682">
    <property type="component" value="Unassembled WGS sequence"/>
</dbReference>
<evidence type="ECO:0000256" key="3">
    <source>
        <dbReference type="ARBA" id="ARBA00022723"/>
    </source>
</evidence>
<dbReference type="CDD" id="cd02009">
    <property type="entry name" value="TPP_SHCHC_synthase"/>
    <property type="match status" value="1"/>
</dbReference>
<dbReference type="PIRSF" id="PIRSF004983">
    <property type="entry name" value="MenD"/>
    <property type="match status" value="1"/>
</dbReference>
<evidence type="ECO:0000259" key="10">
    <source>
        <dbReference type="Pfam" id="PF16582"/>
    </source>
</evidence>
<dbReference type="OrthoDB" id="9791859at2"/>
<evidence type="ECO:0000313" key="12">
    <source>
        <dbReference type="Proteomes" id="UP000242682"/>
    </source>
</evidence>
<keyword evidence="12" id="KW-1185">Reference proteome</keyword>
<comment type="subunit">
    <text evidence="7">Homodimer.</text>
</comment>
<comment type="function">
    <text evidence="7">Catalyzes the thiamine diphosphate-dependent decarboxylation of 2-oxoglutarate and the subsequent addition of the resulting succinic semialdehyde-thiamine pyrophosphate anion to isochorismate to yield 2-succinyl-5-enolpyruvyl-6-hydroxy-3-cyclohexene-1-carboxylate (SEPHCHC).</text>
</comment>
<organism evidence="11 12">
    <name type="scientific">Planomicrobium soli</name>
    <dbReference type="NCBI Taxonomy" id="1176648"/>
    <lineage>
        <taxon>Bacteria</taxon>
        <taxon>Bacillati</taxon>
        <taxon>Bacillota</taxon>
        <taxon>Bacilli</taxon>
        <taxon>Bacillales</taxon>
        <taxon>Caryophanaceae</taxon>
        <taxon>Planomicrobium</taxon>
    </lineage>
</organism>
<dbReference type="CDD" id="cd07037">
    <property type="entry name" value="TPP_PYR_MenD"/>
    <property type="match status" value="1"/>
</dbReference>
<evidence type="ECO:0000313" key="11">
    <source>
        <dbReference type="EMBL" id="PSL31132.1"/>
    </source>
</evidence>
<evidence type="ECO:0000256" key="5">
    <source>
        <dbReference type="ARBA" id="ARBA00023052"/>
    </source>
</evidence>
<dbReference type="PANTHER" id="PTHR42916:SF1">
    <property type="entry name" value="PROTEIN PHYLLO, CHLOROPLASTIC"/>
    <property type="match status" value="1"/>
</dbReference>
<dbReference type="InterPro" id="IPR011766">
    <property type="entry name" value="TPP_enzyme_TPP-bd"/>
</dbReference>
<accession>A0A2P8GAX7</accession>
<evidence type="ECO:0000256" key="4">
    <source>
        <dbReference type="ARBA" id="ARBA00022842"/>
    </source>
</evidence>
<reference evidence="11 12" key="1">
    <citation type="submission" date="2018-03" db="EMBL/GenBank/DDBJ databases">
        <title>Genomic Encyclopedia of Type Strains, Phase III (KMG-III): the genomes of soil and plant-associated and newly described type strains.</title>
        <authorList>
            <person name="Whitman W."/>
        </authorList>
    </citation>
    <scope>NUCLEOTIDE SEQUENCE [LARGE SCALE GENOMIC DNA]</scope>
    <source>
        <strain evidence="11 12">CGMCC 1.12259</strain>
    </source>
</reference>
<keyword evidence="1 7" id="KW-0474">Menaquinone biosynthesis</keyword>
<sequence length="568" mass="64033">MTNLEFLTEYVSAFTHSLVQLGVKNTVISPGSRSTPLAYACMRQEGLTVYRQIDERAAAYFALGLAKASGEPVMLLCTSGTAAANYFPAIVEAYYARIPLIVVTADRPHELRDVGAPQAINQLNLFGSHVKWSVDLPMPEQENRLAFLGRHLHRSVASAKTEPKGPVHINVPFREPLRIDFGQHYESRGEIAHFEAELTLSKEMKKFLKEKLTQEKGLLIIGEMTGALPEEFWEFIRRLQWPVLADPLSNIRANIDPSCQGLIIDSYDALLKNEAFKKSMVPDVVLRVGPQPVSKPLSLFLAAIKPETYIVIDESAMLRDAQSVVTHHVQASFESLWQLPIETKQETSYRLKWTKAKDIYWQVVERHCEEEKDEGVLASLFFKELDACDMVVGSSMPIRDVDTFFQATKRDVRIYANRGANGIDGVVSTAFGVQAAGNRPAYLFIGDLSFLHDMNGLIASKMQATDLTIIIMNNDGGGIFSYLPQSQEERHFEELFGTPTGLTFGEAAKMYDADYAAVETKEQLVSALRTPKQKQVKIIEVFTDRQENVQVHRRLWERLNEELEKQWM</sequence>
<dbReference type="InterPro" id="IPR029061">
    <property type="entry name" value="THDP-binding"/>
</dbReference>
<comment type="catalytic activity">
    <reaction evidence="7">
        <text>isochorismate + 2-oxoglutarate + H(+) = 5-enolpyruvoyl-6-hydroxy-2-succinyl-cyclohex-3-ene-1-carboxylate + CO2</text>
        <dbReference type="Rhea" id="RHEA:25593"/>
        <dbReference type="ChEBI" id="CHEBI:15378"/>
        <dbReference type="ChEBI" id="CHEBI:16526"/>
        <dbReference type="ChEBI" id="CHEBI:16810"/>
        <dbReference type="ChEBI" id="CHEBI:29780"/>
        <dbReference type="ChEBI" id="CHEBI:58818"/>
        <dbReference type="EC" id="2.2.1.9"/>
    </reaction>
</comment>
<comment type="similarity">
    <text evidence="7">Belongs to the TPP enzyme family. MenD subfamily.</text>
</comment>
<dbReference type="SUPFAM" id="SSF52518">
    <property type="entry name" value="Thiamin diphosphate-binding fold (THDP-binding)"/>
    <property type="match status" value="2"/>
</dbReference>
<dbReference type="NCBIfam" id="TIGR00173">
    <property type="entry name" value="menD"/>
    <property type="match status" value="1"/>
</dbReference>
<keyword evidence="2 7" id="KW-0808">Transferase</keyword>
<dbReference type="GO" id="GO:0030976">
    <property type="term" value="F:thiamine pyrophosphate binding"/>
    <property type="evidence" value="ECO:0007669"/>
    <property type="project" value="UniProtKB-UniRule"/>
</dbReference>
<dbReference type="AlphaFoldDB" id="A0A2P8GAX7"/>
<dbReference type="GO" id="GO:0030145">
    <property type="term" value="F:manganese ion binding"/>
    <property type="evidence" value="ECO:0007669"/>
    <property type="project" value="UniProtKB-UniRule"/>
</dbReference>
<evidence type="ECO:0000259" key="9">
    <source>
        <dbReference type="Pfam" id="PF02776"/>
    </source>
</evidence>
<keyword evidence="4 7" id="KW-0460">Magnesium</keyword>
<dbReference type="UniPathway" id="UPA01057">
    <property type="reaction ID" value="UER00164"/>
</dbReference>
<keyword evidence="3 7" id="KW-0479">Metal-binding</keyword>
<feature type="domain" description="Menaquinone biosynthesis protein MenD middle" evidence="10">
    <location>
        <begin position="209"/>
        <end position="376"/>
    </location>
</feature>
<dbReference type="EC" id="2.2.1.9" evidence="7"/>
<comment type="pathway">
    <text evidence="7">Quinol/quinone metabolism; 1,4-dihydroxy-2-naphthoate biosynthesis; 1,4-dihydroxy-2-naphthoate from chorismate: step 2/7.</text>
</comment>
<proteinExistence type="inferred from homology"/>
<dbReference type="SUPFAM" id="SSF52467">
    <property type="entry name" value="DHS-like NAD/FAD-binding domain"/>
    <property type="match status" value="1"/>
</dbReference>
<dbReference type="GO" id="GO:0000287">
    <property type="term" value="F:magnesium ion binding"/>
    <property type="evidence" value="ECO:0007669"/>
    <property type="project" value="UniProtKB-UniRule"/>
</dbReference>
<dbReference type="Gene3D" id="3.40.50.970">
    <property type="match status" value="2"/>
</dbReference>
<name>A0A2P8GAX7_9BACL</name>
<dbReference type="Pfam" id="PF02775">
    <property type="entry name" value="TPP_enzyme_C"/>
    <property type="match status" value="1"/>
</dbReference>
<protein>
    <recommendedName>
        <fullName evidence="7">2-succinyl-5-enolpyruvyl-6-hydroxy-3-cyclohexene-1-carboxylate synthase</fullName>
        <shortName evidence="7">SEPHCHC synthase</shortName>
        <ecNumber evidence="7">2.2.1.9</ecNumber>
    </recommendedName>
    <alternativeName>
        <fullName evidence="7">Menaquinone biosynthesis protein MenD</fullName>
    </alternativeName>
</protein>
<dbReference type="EMBL" id="PYAT01000012">
    <property type="protein sequence ID" value="PSL31132.1"/>
    <property type="molecule type" value="Genomic_DNA"/>
</dbReference>
<dbReference type="InterPro" id="IPR032264">
    <property type="entry name" value="MenD_middle"/>
</dbReference>
<evidence type="ECO:0000259" key="8">
    <source>
        <dbReference type="Pfam" id="PF02775"/>
    </source>
</evidence>
<comment type="cofactor">
    <cofactor evidence="7">
        <name>thiamine diphosphate</name>
        <dbReference type="ChEBI" id="CHEBI:58937"/>
    </cofactor>
    <text evidence="7">Binds 1 thiamine pyrophosphate per subunit.</text>
</comment>
<comment type="cofactor">
    <cofactor evidence="7">
        <name>Mg(2+)</name>
        <dbReference type="ChEBI" id="CHEBI:18420"/>
    </cofactor>
    <cofactor evidence="7">
        <name>Mn(2+)</name>
        <dbReference type="ChEBI" id="CHEBI:29035"/>
    </cofactor>
</comment>
<dbReference type="InterPro" id="IPR004433">
    <property type="entry name" value="MenaQ_synth_MenD"/>
</dbReference>
<feature type="domain" description="Thiamine pyrophosphate enzyme TPP-binding" evidence="8">
    <location>
        <begin position="426"/>
        <end position="532"/>
    </location>
</feature>
<dbReference type="Pfam" id="PF16582">
    <property type="entry name" value="TPP_enzyme_M_2"/>
    <property type="match status" value="1"/>
</dbReference>
<gene>
    <name evidence="7" type="primary">menD</name>
    <name evidence="11" type="ORF">B0H99_11282</name>
</gene>
<comment type="pathway">
    <text evidence="7">Quinol/quinone metabolism; menaquinone biosynthesis.</text>
</comment>
<dbReference type="InterPro" id="IPR029035">
    <property type="entry name" value="DHS-like_NAD/FAD-binding_dom"/>
</dbReference>
<evidence type="ECO:0000256" key="1">
    <source>
        <dbReference type="ARBA" id="ARBA00022428"/>
    </source>
</evidence>
<evidence type="ECO:0000256" key="2">
    <source>
        <dbReference type="ARBA" id="ARBA00022679"/>
    </source>
</evidence>
<dbReference type="PANTHER" id="PTHR42916">
    <property type="entry name" value="2-SUCCINYL-5-ENOLPYRUVYL-6-HYDROXY-3-CYCLOHEXENE-1-CARBOXYLATE SYNTHASE"/>
    <property type="match status" value="1"/>
</dbReference>
<dbReference type="UniPathway" id="UPA00079"/>
<dbReference type="Gene3D" id="3.40.50.1220">
    <property type="entry name" value="TPP-binding domain"/>
    <property type="match status" value="1"/>
</dbReference>
<dbReference type="RefSeq" id="WP_106534366.1">
    <property type="nucleotide sequence ID" value="NZ_PYAT01000012.1"/>
</dbReference>
<feature type="domain" description="Thiamine pyrophosphate enzyme N-terminal TPP-binding" evidence="9">
    <location>
        <begin position="12"/>
        <end position="124"/>
    </location>
</feature>
<keyword evidence="6 7" id="KW-0464">Manganese</keyword>
<evidence type="ECO:0000256" key="7">
    <source>
        <dbReference type="HAMAP-Rule" id="MF_01659"/>
    </source>
</evidence>
<comment type="caution">
    <text evidence="11">The sequence shown here is derived from an EMBL/GenBank/DDBJ whole genome shotgun (WGS) entry which is preliminary data.</text>
</comment>
<evidence type="ECO:0000256" key="6">
    <source>
        <dbReference type="ARBA" id="ARBA00023211"/>
    </source>
</evidence>
<dbReference type="GO" id="GO:0070204">
    <property type="term" value="F:2-succinyl-5-enolpyruvyl-6-hydroxy-3-cyclohexene-1-carboxylic-acid synthase activity"/>
    <property type="evidence" value="ECO:0007669"/>
    <property type="project" value="UniProtKB-UniRule"/>
</dbReference>
<dbReference type="InterPro" id="IPR012001">
    <property type="entry name" value="Thiamin_PyroP_enz_TPP-bd_dom"/>
</dbReference>
<dbReference type="Pfam" id="PF02776">
    <property type="entry name" value="TPP_enzyme_N"/>
    <property type="match status" value="1"/>
</dbReference>
<keyword evidence="5 7" id="KW-0786">Thiamine pyrophosphate</keyword>
<dbReference type="GO" id="GO:0009234">
    <property type="term" value="P:menaquinone biosynthetic process"/>
    <property type="evidence" value="ECO:0007669"/>
    <property type="project" value="UniProtKB-UniRule"/>
</dbReference>